<dbReference type="InterPro" id="IPR050706">
    <property type="entry name" value="Cyclic-di-GMP_PDE-like"/>
</dbReference>
<proteinExistence type="predicted"/>
<name>A0A9W6G0G7_9BACT</name>
<keyword evidence="1" id="KW-0472">Membrane</keyword>
<dbReference type="PANTHER" id="PTHR33121:SF71">
    <property type="entry name" value="OXYGEN SENSOR PROTEIN DOSP"/>
    <property type="match status" value="1"/>
</dbReference>
<dbReference type="Gene3D" id="3.30.450.290">
    <property type="match status" value="1"/>
</dbReference>
<dbReference type="CDD" id="cd01949">
    <property type="entry name" value="GGDEF"/>
    <property type="match status" value="1"/>
</dbReference>
<dbReference type="InterPro" id="IPR001633">
    <property type="entry name" value="EAL_dom"/>
</dbReference>
<dbReference type="Proteomes" id="UP001144352">
    <property type="component" value="Unassembled WGS sequence"/>
</dbReference>
<dbReference type="Pfam" id="PF00990">
    <property type="entry name" value="GGDEF"/>
    <property type="match status" value="1"/>
</dbReference>
<feature type="domain" description="EAL" evidence="2">
    <location>
        <begin position="605"/>
        <end position="765"/>
    </location>
</feature>
<evidence type="ECO:0000256" key="1">
    <source>
        <dbReference type="SAM" id="Phobius"/>
    </source>
</evidence>
<evidence type="ECO:0000259" key="2">
    <source>
        <dbReference type="PROSITE" id="PS50883"/>
    </source>
</evidence>
<dbReference type="InterPro" id="IPR035919">
    <property type="entry name" value="EAL_sf"/>
</dbReference>
<dbReference type="EMBL" id="BSDS01000001">
    <property type="protein sequence ID" value="GLI38185.1"/>
    <property type="molecule type" value="Genomic_DNA"/>
</dbReference>
<dbReference type="SMART" id="SM00267">
    <property type="entry name" value="GGDEF"/>
    <property type="match status" value="1"/>
</dbReference>
<accession>A0A9W6G0G7</accession>
<dbReference type="SUPFAM" id="SSF141868">
    <property type="entry name" value="EAL domain-like"/>
    <property type="match status" value="1"/>
</dbReference>
<dbReference type="InterPro" id="IPR043128">
    <property type="entry name" value="Rev_trsase/Diguanyl_cyclase"/>
</dbReference>
<dbReference type="FunFam" id="3.30.70.270:FF:000001">
    <property type="entry name" value="Diguanylate cyclase domain protein"/>
    <property type="match status" value="1"/>
</dbReference>
<dbReference type="InterPro" id="IPR000160">
    <property type="entry name" value="GGDEF_dom"/>
</dbReference>
<dbReference type="Gene3D" id="3.20.20.450">
    <property type="entry name" value="EAL domain"/>
    <property type="match status" value="1"/>
</dbReference>
<evidence type="ECO:0000313" key="5">
    <source>
        <dbReference type="Proteomes" id="UP001144352"/>
    </source>
</evidence>
<evidence type="ECO:0000313" key="4">
    <source>
        <dbReference type="EMBL" id="GLI38185.1"/>
    </source>
</evidence>
<comment type="caution">
    <text evidence="4">The sequence shown here is derived from an EMBL/GenBank/DDBJ whole genome shotgun (WGS) entry which is preliminary data.</text>
</comment>
<dbReference type="RefSeq" id="WP_214186066.1">
    <property type="nucleotide sequence ID" value="NZ_BSDS01000001.1"/>
</dbReference>
<dbReference type="InterPro" id="IPR029787">
    <property type="entry name" value="Nucleotide_cyclase"/>
</dbReference>
<keyword evidence="5" id="KW-1185">Reference proteome</keyword>
<feature type="transmembrane region" description="Helical" evidence="1">
    <location>
        <begin position="6"/>
        <end position="27"/>
    </location>
</feature>
<dbReference type="AlphaFoldDB" id="A0A9W6G0G7"/>
<feature type="transmembrane region" description="Helical" evidence="1">
    <location>
        <begin position="172"/>
        <end position="191"/>
    </location>
</feature>
<evidence type="ECO:0000259" key="3">
    <source>
        <dbReference type="PROSITE" id="PS50887"/>
    </source>
</evidence>
<dbReference type="GO" id="GO:0071111">
    <property type="term" value="F:cyclic-guanylate-specific phosphodiesterase activity"/>
    <property type="evidence" value="ECO:0007669"/>
    <property type="project" value="InterPro"/>
</dbReference>
<keyword evidence="1" id="KW-0812">Transmembrane</keyword>
<feature type="domain" description="GGDEF" evidence="3">
    <location>
        <begin position="461"/>
        <end position="595"/>
    </location>
</feature>
<reference evidence="4" key="1">
    <citation type="submission" date="2022-12" db="EMBL/GenBank/DDBJ databases">
        <title>Reference genome sequencing for broad-spectrum identification of bacterial and archaeal isolates by mass spectrometry.</title>
        <authorList>
            <person name="Sekiguchi Y."/>
            <person name="Tourlousse D.M."/>
        </authorList>
    </citation>
    <scope>NUCLEOTIDE SEQUENCE</scope>
    <source>
        <strain evidence="4">H2</strain>
    </source>
</reference>
<keyword evidence="1" id="KW-1133">Transmembrane helix</keyword>
<sequence>MKKLSDYIVVCTCGLTLFMVLVIYLLVSLGYEQIVERRAEANAKTISDMTFNSLYQVMRKGWSRKDVAEFLDSNQRLFKSTNTNVVIHQSEALAVHYGRTYDAQPDQHVRDVFATGTRGSFRMGSVIRHVYPLTASAECLGCHSTSRSGEVLGVIDSRIDIGQELHDSRRKIILFLALIALLPLSASFFLARAFSNRVNRSVTDLQNHIAGVNRVSDLKALEFQDMQLGFTEFSDMFDEMKKIIGKLRNVAIDKDILEFEVKLLERFIITSEVVKDWKAHVNHILIEINAIMDTYFFFSLFMVGEESYDIEVFWRNTPSDHLKQLFETIIRGQLAKNPHLQHVENLQIIHNVALPLASLPSLKEEDIELQTKALFLQAPQIGGIVGIGVISELGKHPARALVIESILATLLNVVGSVKAIYKYTKDLEFYSTRDPLTNLCNQRVFWELLNNEIDRASRHDHNFALLHIDIDNLKVVNDSLGHVFGDRILQGISEVVKSGIRRGDIPARYGGDEFTVILPEASGQQAYLVAQRIMDDLRGVSFDLPDGGTLKASVSIGVSLFPTHAKTAKELFMMADNMRYKAKASGKNQIAIPTDDDLAEVYRTIGEKNIMILKAIEERRVIPYFQPIANVATGAVEAHEVLMRINQPDKVICAEEFVGIAEAMGVISKMDYHLMEKVFEHVSGTAYRGYLFMNISPKALILNEFIPTVRRFGLFVVPVPEALPGGFHQSRGGFCPGDDRKKRRGHVHREEYRHPCQRARHTDGG</sequence>
<dbReference type="Pfam" id="PF00563">
    <property type="entry name" value="EAL"/>
    <property type="match status" value="1"/>
</dbReference>
<gene>
    <name evidence="4" type="ORF">GHYDROH2_16860</name>
</gene>
<dbReference type="PANTHER" id="PTHR33121">
    <property type="entry name" value="CYCLIC DI-GMP PHOSPHODIESTERASE PDEF"/>
    <property type="match status" value="1"/>
</dbReference>
<dbReference type="PROSITE" id="PS50883">
    <property type="entry name" value="EAL"/>
    <property type="match status" value="1"/>
</dbReference>
<organism evidence="4 5">
    <name type="scientific">Geobacter hydrogenophilus</name>
    <dbReference type="NCBI Taxonomy" id="40983"/>
    <lineage>
        <taxon>Bacteria</taxon>
        <taxon>Pseudomonadati</taxon>
        <taxon>Thermodesulfobacteriota</taxon>
        <taxon>Desulfuromonadia</taxon>
        <taxon>Geobacterales</taxon>
        <taxon>Geobacteraceae</taxon>
        <taxon>Geobacter</taxon>
    </lineage>
</organism>
<dbReference type="SUPFAM" id="SSF55073">
    <property type="entry name" value="Nucleotide cyclase"/>
    <property type="match status" value="1"/>
</dbReference>
<protein>
    <submittedName>
        <fullName evidence="4">GGDEF-domain containing protein</fullName>
    </submittedName>
</protein>
<dbReference type="NCBIfam" id="TIGR00254">
    <property type="entry name" value="GGDEF"/>
    <property type="match status" value="1"/>
</dbReference>
<dbReference type="PROSITE" id="PS50887">
    <property type="entry name" value="GGDEF"/>
    <property type="match status" value="1"/>
</dbReference>
<dbReference type="Gene3D" id="3.30.70.270">
    <property type="match status" value="1"/>
</dbReference>